<dbReference type="Proteomes" id="UP000075324">
    <property type="component" value="Unassembled WGS sequence"/>
</dbReference>
<evidence type="ECO:0000313" key="2">
    <source>
        <dbReference type="Proteomes" id="UP000075324"/>
    </source>
</evidence>
<name>A0A150MDH2_9BACL</name>
<dbReference type="AlphaFoldDB" id="A0A150MDH2"/>
<accession>A0A150MDH2</accession>
<organism evidence="1 2">
    <name type="scientific">Parageobacillus toebii</name>
    <dbReference type="NCBI Taxonomy" id="153151"/>
    <lineage>
        <taxon>Bacteria</taxon>
        <taxon>Bacillati</taxon>
        <taxon>Bacillota</taxon>
        <taxon>Bacilli</taxon>
        <taxon>Bacillales</taxon>
        <taxon>Anoxybacillaceae</taxon>
        <taxon>Parageobacillus</taxon>
    </lineage>
</organism>
<dbReference type="EMBL" id="LQYW01000178">
    <property type="protein sequence ID" value="KYD22526.1"/>
    <property type="molecule type" value="Genomic_DNA"/>
</dbReference>
<evidence type="ECO:0008006" key="3">
    <source>
        <dbReference type="Google" id="ProtNLM"/>
    </source>
</evidence>
<reference evidence="1 2" key="1">
    <citation type="submission" date="2016-01" db="EMBL/GenBank/DDBJ databases">
        <title>Draft Genome Sequences of Seven Thermophilic Sporeformers Isolated from Foods.</title>
        <authorList>
            <person name="Berendsen E.M."/>
            <person name="Wells-Bennik M.H."/>
            <person name="Krawcyk A.O."/>
            <person name="De Jong A."/>
            <person name="Holsappel S."/>
            <person name="Eijlander R.T."/>
            <person name="Kuipers O.P."/>
        </authorList>
    </citation>
    <scope>NUCLEOTIDE SEQUENCE [LARGE SCALE GENOMIC DNA]</scope>
    <source>
        <strain evidence="1 2">B4110</strain>
    </source>
</reference>
<dbReference type="PATRIC" id="fig|153151.4.peg.2128"/>
<comment type="caution">
    <text evidence="1">The sequence shown here is derived from an EMBL/GenBank/DDBJ whole genome shotgun (WGS) entry which is preliminary data.</text>
</comment>
<proteinExistence type="predicted"/>
<gene>
    <name evidence="1" type="ORF">B4110_2848</name>
</gene>
<protein>
    <recommendedName>
        <fullName evidence="3">Cytosolic protein</fullName>
    </recommendedName>
</protein>
<sequence>MMSVWKKLKYALTNHCETRENHEDEQLRSRYYKATNNTVIQTVKELFTSSPDYELLSVSEERGEFSATTRRGKKVFIVVTVISVRPLETAVDFSVTTETTFLPFDFGRSRQVIIDLYRKLDQRLPYIGSGMNA</sequence>
<evidence type="ECO:0000313" key="1">
    <source>
        <dbReference type="EMBL" id="KYD22526.1"/>
    </source>
</evidence>